<dbReference type="RefSeq" id="XP_038748805.1">
    <property type="nucleotide sequence ID" value="XM_038885606.1"/>
</dbReference>
<dbReference type="Proteomes" id="UP000781932">
    <property type="component" value="Unassembled WGS sequence"/>
</dbReference>
<proteinExistence type="predicted"/>
<name>A0A9P6LKF6_9PEZI</name>
<gene>
    <name evidence="3" type="ORF">CkaCkLH20_02887</name>
</gene>
<evidence type="ECO:0000313" key="4">
    <source>
        <dbReference type="Proteomes" id="UP000781932"/>
    </source>
</evidence>
<comment type="caution">
    <text evidence="3">The sequence shown here is derived from an EMBL/GenBank/DDBJ whole genome shotgun (WGS) entry which is preliminary data.</text>
</comment>
<feature type="domain" description="DUF6546" evidence="2">
    <location>
        <begin position="342"/>
        <end position="493"/>
    </location>
</feature>
<evidence type="ECO:0000256" key="1">
    <source>
        <dbReference type="SAM" id="MobiDB-lite"/>
    </source>
</evidence>
<evidence type="ECO:0000259" key="2">
    <source>
        <dbReference type="Pfam" id="PF20183"/>
    </source>
</evidence>
<feature type="region of interest" description="Disordered" evidence="1">
    <location>
        <begin position="283"/>
        <end position="344"/>
    </location>
</feature>
<dbReference type="Pfam" id="PF20183">
    <property type="entry name" value="DUF6546"/>
    <property type="match status" value="1"/>
</dbReference>
<reference evidence="3" key="2">
    <citation type="submission" date="2020-11" db="EMBL/GenBank/DDBJ databases">
        <title>Whole genome sequencing of Colletotrichum sp.</title>
        <authorList>
            <person name="Li H."/>
        </authorList>
    </citation>
    <scope>NUCLEOTIDE SEQUENCE</scope>
    <source>
        <strain evidence="3">CkLH20</strain>
    </source>
</reference>
<protein>
    <recommendedName>
        <fullName evidence="2">DUF6546 domain-containing protein</fullName>
    </recommendedName>
</protein>
<accession>A0A9P6LKF6</accession>
<evidence type="ECO:0000313" key="3">
    <source>
        <dbReference type="EMBL" id="KAF9879344.1"/>
    </source>
</evidence>
<dbReference type="GeneID" id="62158680"/>
<dbReference type="InterPro" id="IPR046676">
    <property type="entry name" value="DUF6546"/>
</dbReference>
<dbReference type="AlphaFoldDB" id="A0A9P6LKF6"/>
<keyword evidence="4" id="KW-1185">Reference proteome</keyword>
<reference evidence="3" key="1">
    <citation type="submission" date="2020-03" db="EMBL/GenBank/DDBJ databases">
        <authorList>
            <person name="He L."/>
        </authorList>
    </citation>
    <scope>NUCLEOTIDE SEQUENCE</scope>
    <source>
        <strain evidence="3">CkLH20</strain>
    </source>
</reference>
<sequence>MKNPMATWNGLPAELRGLIMDYVAIGAQEYNRSKASKGKKASRRRGMGGYAVVCKQWQCFIEKHNFRTLEVGSARDLSRFDQIMKDPRRRSLLRRVSLRVELPRYSKKLAKVPETDIEMDENEVMFTRGIWNLFDILSKWTLERPEGIELELGAASPSDKPELFGEAGLDENSESRFFSHELDFSWITAGCEQVGRHGLPEVSVVSSCHILRKNHRNFSSHALLTIFSSLPKLREIRYEPWHQIDMESQLEVDSDLARTMPFYPSHINRVSIFEHFDAFNDGAGGEEWEDADSSSSSSSDDDNDDHDDGYPDNNEDNGGDDESNTSGDESDAPIDPLDTDPFLPERTECRSLAKNLAYLSLQAEEMAVSNMADASTFFGSLLSNKTQPPVWTNLRRLTLTSHTMLSGIEPEQINKVLHLTATAAKQMPALKMLELYKVDQFGAAVFRYTVDTMSTTASWESTWEFRTEERVRTAWSAVASKNTNHELEFLPEVMLGEYRGPFIFINENLRSKDLVVHPASLADMLAKEMNKCNACHGFCAYPKPNLPLGLTPTASTHGVVDLTGDSE</sequence>
<organism evidence="3 4">
    <name type="scientific">Colletotrichum karsti</name>
    <dbReference type="NCBI Taxonomy" id="1095194"/>
    <lineage>
        <taxon>Eukaryota</taxon>
        <taxon>Fungi</taxon>
        <taxon>Dikarya</taxon>
        <taxon>Ascomycota</taxon>
        <taxon>Pezizomycotina</taxon>
        <taxon>Sordariomycetes</taxon>
        <taxon>Hypocreomycetidae</taxon>
        <taxon>Glomerellales</taxon>
        <taxon>Glomerellaceae</taxon>
        <taxon>Colletotrichum</taxon>
        <taxon>Colletotrichum boninense species complex</taxon>
    </lineage>
</organism>
<dbReference type="OrthoDB" id="4802432at2759"/>
<dbReference type="EMBL" id="JAATWM020000007">
    <property type="protein sequence ID" value="KAF9879344.1"/>
    <property type="molecule type" value="Genomic_DNA"/>
</dbReference>
<feature type="compositionally biased region" description="Acidic residues" evidence="1">
    <location>
        <begin position="313"/>
        <end position="332"/>
    </location>
</feature>